<feature type="domain" description="25S rRNA (uridine-N(3))-methyltransferase BMT5-like" evidence="1">
    <location>
        <begin position="10"/>
        <end position="182"/>
    </location>
</feature>
<gene>
    <name evidence="2" type="ORF">GCM10007916_09320</name>
</gene>
<dbReference type="EMBL" id="BSPQ01000002">
    <property type="protein sequence ID" value="GLS89865.1"/>
    <property type="molecule type" value="Genomic_DNA"/>
</dbReference>
<evidence type="ECO:0000313" key="3">
    <source>
        <dbReference type="Proteomes" id="UP001157353"/>
    </source>
</evidence>
<accession>A0ABQ6DY17</accession>
<dbReference type="PANTHER" id="PTHR11538:SF26">
    <property type="entry name" value="FERREDOXIN-FOLD ANTICODON-BINDING DOMAIN-CONTAINING PROTEIN 1"/>
    <property type="match status" value="1"/>
</dbReference>
<keyword evidence="3" id="KW-1185">Reference proteome</keyword>
<comment type="caution">
    <text evidence="2">The sequence shown here is derived from an EMBL/GenBank/DDBJ whole genome shotgun (WGS) entry which is preliminary data.</text>
</comment>
<dbReference type="PANTHER" id="PTHR11538">
    <property type="entry name" value="PHENYLALANYL-TRNA SYNTHETASE"/>
    <property type="match status" value="1"/>
</dbReference>
<dbReference type="RefSeq" id="WP_284202990.1">
    <property type="nucleotide sequence ID" value="NZ_BSPQ01000002.1"/>
</dbReference>
<protein>
    <recommendedName>
        <fullName evidence="1">25S rRNA (uridine-N(3))-methyltransferase BMT5-like domain-containing protein</fullName>
    </recommendedName>
</protein>
<name>A0ABQ6DY17_9GAMM</name>
<proteinExistence type="predicted"/>
<reference evidence="3" key="1">
    <citation type="journal article" date="2019" name="Int. J. Syst. Evol. Microbiol.">
        <title>The Global Catalogue of Microorganisms (GCM) 10K type strain sequencing project: providing services to taxonomists for standard genome sequencing and annotation.</title>
        <authorList>
            <consortium name="The Broad Institute Genomics Platform"/>
            <consortium name="The Broad Institute Genome Sequencing Center for Infectious Disease"/>
            <person name="Wu L."/>
            <person name="Ma J."/>
        </authorList>
    </citation>
    <scope>NUCLEOTIDE SEQUENCE [LARGE SCALE GENOMIC DNA]</scope>
    <source>
        <strain evidence="3">NBRC 103166</strain>
    </source>
</reference>
<dbReference type="Proteomes" id="UP001157353">
    <property type="component" value="Unassembled WGS sequence"/>
</dbReference>
<evidence type="ECO:0000259" key="1">
    <source>
        <dbReference type="Pfam" id="PF10354"/>
    </source>
</evidence>
<sequence length="262" mass="30542">MIINKNWRILTVGDGDLSFSHSLYKHHQPESLTATVYDSFDTMTSKYSENAYSALAENKVPLLFGFDVTDPESWSTLKKQQFDVVIFQFPLLPAFRSFDEYKQHGAEVSVNTLNRSLLRTFLKNAFKHFLDPKGEQLCFITSKDVKPYREWNIENALHQQTDFYYLGSSLFDIKNFPDYKVRNVDRDKHVRDTQGRTYVWSLKEDHPLKVALDGAVYQQQGCCTLCRAGPFSTQQDREEHNASKKHQQMLHFEALWSAHISR</sequence>
<organism evidence="2 3">
    <name type="scientific">Psychromonas marina</name>
    <dbReference type="NCBI Taxonomy" id="88364"/>
    <lineage>
        <taxon>Bacteria</taxon>
        <taxon>Pseudomonadati</taxon>
        <taxon>Pseudomonadota</taxon>
        <taxon>Gammaproteobacteria</taxon>
        <taxon>Alteromonadales</taxon>
        <taxon>Psychromonadaceae</taxon>
        <taxon>Psychromonas</taxon>
    </lineage>
</organism>
<evidence type="ECO:0000313" key="2">
    <source>
        <dbReference type="EMBL" id="GLS89865.1"/>
    </source>
</evidence>
<dbReference type="InterPro" id="IPR019446">
    <property type="entry name" value="BMT5-like"/>
</dbReference>
<dbReference type="Pfam" id="PF10354">
    <property type="entry name" value="BMT5-like"/>
    <property type="match status" value="1"/>
</dbReference>